<dbReference type="PANTHER" id="PTHR36838">
    <property type="entry name" value="AUXIN EFFLUX CARRIER FAMILY PROTEIN"/>
    <property type="match status" value="1"/>
</dbReference>
<dbReference type="GO" id="GO:0005886">
    <property type="term" value="C:plasma membrane"/>
    <property type="evidence" value="ECO:0007669"/>
    <property type="project" value="UniProtKB-SubCell"/>
</dbReference>
<comment type="similarity">
    <text evidence="2">Belongs to the auxin efflux carrier (TC 2.A.69) family.</text>
</comment>
<keyword evidence="4" id="KW-1003">Cell membrane</keyword>
<evidence type="ECO:0000256" key="7">
    <source>
        <dbReference type="ARBA" id="ARBA00023136"/>
    </source>
</evidence>
<dbReference type="InterPro" id="IPR038770">
    <property type="entry name" value="Na+/solute_symporter_sf"/>
</dbReference>
<comment type="caution">
    <text evidence="9">The sequence shown here is derived from an EMBL/GenBank/DDBJ whole genome shotgun (WGS) entry which is preliminary data.</text>
</comment>
<feature type="transmembrane region" description="Helical" evidence="8">
    <location>
        <begin position="118"/>
        <end position="138"/>
    </location>
</feature>
<proteinExistence type="inferred from homology"/>
<dbReference type="Gene3D" id="1.20.1530.20">
    <property type="match status" value="1"/>
</dbReference>
<evidence type="ECO:0000256" key="5">
    <source>
        <dbReference type="ARBA" id="ARBA00022692"/>
    </source>
</evidence>
<evidence type="ECO:0000313" key="9">
    <source>
        <dbReference type="EMBL" id="RJP68220.1"/>
    </source>
</evidence>
<keyword evidence="5 8" id="KW-0812">Transmembrane</keyword>
<name>A0A419EV69_9BACT</name>
<dbReference type="EMBL" id="QZKI01000093">
    <property type="protein sequence ID" value="RJP68220.1"/>
    <property type="molecule type" value="Genomic_DNA"/>
</dbReference>
<accession>A0A419EV69</accession>
<feature type="transmembrane region" description="Helical" evidence="8">
    <location>
        <begin position="60"/>
        <end position="78"/>
    </location>
</feature>
<gene>
    <name evidence="9" type="ORF">C4532_13155</name>
</gene>
<dbReference type="PANTHER" id="PTHR36838:SF1">
    <property type="entry name" value="SLR1864 PROTEIN"/>
    <property type="match status" value="1"/>
</dbReference>
<feature type="transmembrane region" description="Helical" evidence="8">
    <location>
        <begin position="211"/>
        <end position="235"/>
    </location>
</feature>
<keyword evidence="3" id="KW-0813">Transport</keyword>
<evidence type="ECO:0000256" key="4">
    <source>
        <dbReference type="ARBA" id="ARBA00022475"/>
    </source>
</evidence>
<sequence length="288" mass="30589">MTIIEVVFPVFAIMALGWALARLKRLDTPTISEILVNVTSPCLVFTSIAKREIVPSDWLIMGGAAVVIVLSGGALMLLYQRQNGLQMRGLLLPAMFMNSGNMALPFALLAFGKAGFDKAIIFMVVVSIMNASLGVSIAKGKGGLREMFRLPLIYAACAGLAATIFGIELPKFLMTPIEMLSDVAIPLMILNLGIQLRLLRVSDVRHALVAVGIRMGGGFIIAAIFVTVLGVTGVARNIIFLDSLMPPAVFNVVLAQKYGANPDAVASAIVLGTLLSVVVTPVYLAFVT</sequence>
<dbReference type="InterPro" id="IPR004776">
    <property type="entry name" value="Mem_transp_PIN-like"/>
</dbReference>
<dbReference type="GO" id="GO:0055085">
    <property type="term" value="P:transmembrane transport"/>
    <property type="evidence" value="ECO:0007669"/>
    <property type="project" value="InterPro"/>
</dbReference>
<feature type="transmembrane region" description="Helical" evidence="8">
    <location>
        <begin position="179"/>
        <end position="199"/>
    </location>
</feature>
<feature type="transmembrane region" description="Helical" evidence="8">
    <location>
        <begin position="264"/>
        <end position="286"/>
    </location>
</feature>
<evidence type="ECO:0000313" key="10">
    <source>
        <dbReference type="Proteomes" id="UP000285961"/>
    </source>
</evidence>
<keyword evidence="6 8" id="KW-1133">Transmembrane helix</keyword>
<feature type="transmembrane region" description="Helical" evidence="8">
    <location>
        <begin position="150"/>
        <end position="167"/>
    </location>
</feature>
<feature type="transmembrane region" description="Helical" evidence="8">
    <location>
        <begin position="6"/>
        <end position="23"/>
    </location>
</feature>
<keyword evidence="7 8" id="KW-0472">Membrane</keyword>
<protein>
    <submittedName>
        <fullName evidence="9">AEC family transporter</fullName>
    </submittedName>
</protein>
<dbReference type="Pfam" id="PF03547">
    <property type="entry name" value="Mem_trans"/>
    <property type="match status" value="2"/>
</dbReference>
<reference evidence="9 10" key="1">
    <citation type="journal article" date="2017" name="ISME J.">
        <title>Energy and carbon metabolisms in a deep terrestrial subsurface fluid microbial community.</title>
        <authorList>
            <person name="Momper L."/>
            <person name="Jungbluth S.P."/>
            <person name="Lee M.D."/>
            <person name="Amend J.P."/>
        </authorList>
    </citation>
    <scope>NUCLEOTIDE SEQUENCE [LARGE SCALE GENOMIC DNA]</scope>
    <source>
        <strain evidence="9">SURF_17</strain>
    </source>
</reference>
<feature type="transmembrane region" description="Helical" evidence="8">
    <location>
        <begin position="90"/>
        <end position="112"/>
    </location>
</feature>
<organism evidence="9 10">
    <name type="scientific">Candidatus Abyssobacteria bacterium SURF_17</name>
    <dbReference type="NCBI Taxonomy" id="2093361"/>
    <lineage>
        <taxon>Bacteria</taxon>
        <taxon>Pseudomonadati</taxon>
        <taxon>Candidatus Hydrogenedentota</taxon>
        <taxon>Candidatus Abyssobacteria</taxon>
    </lineage>
</organism>
<dbReference type="AlphaFoldDB" id="A0A419EV69"/>
<comment type="subcellular location">
    <subcellularLocation>
        <location evidence="1">Cell membrane</location>
        <topology evidence="1">Multi-pass membrane protein</topology>
    </subcellularLocation>
</comment>
<evidence type="ECO:0000256" key="1">
    <source>
        <dbReference type="ARBA" id="ARBA00004651"/>
    </source>
</evidence>
<evidence type="ECO:0000256" key="8">
    <source>
        <dbReference type="SAM" id="Phobius"/>
    </source>
</evidence>
<dbReference type="Proteomes" id="UP000285961">
    <property type="component" value="Unassembled WGS sequence"/>
</dbReference>
<evidence type="ECO:0000256" key="6">
    <source>
        <dbReference type="ARBA" id="ARBA00022989"/>
    </source>
</evidence>
<evidence type="ECO:0000256" key="2">
    <source>
        <dbReference type="ARBA" id="ARBA00010145"/>
    </source>
</evidence>
<evidence type="ECO:0000256" key="3">
    <source>
        <dbReference type="ARBA" id="ARBA00022448"/>
    </source>
</evidence>